<evidence type="ECO:0000313" key="2">
    <source>
        <dbReference type="Proteomes" id="UP001283361"/>
    </source>
</evidence>
<accession>A0AAE0YUB0</accession>
<proteinExistence type="predicted"/>
<comment type="caution">
    <text evidence="1">The sequence shown here is derived from an EMBL/GenBank/DDBJ whole genome shotgun (WGS) entry which is preliminary data.</text>
</comment>
<sequence>MIQASHLNNQHRSGIKKLIHSHARHSREINRSKYLPAESQKAKATTFLSLSRSVCISRPSAFKVSPMVGFGNNSLQEYFGEMCQNRNGVIIDSTSTPWLIQITLRTSMAFVWAGIIDCKSL</sequence>
<dbReference type="AlphaFoldDB" id="A0AAE0YUB0"/>
<organism evidence="1 2">
    <name type="scientific">Elysia crispata</name>
    <name type="common">lettuce slug</name>
    <dbReference type="NCBI Taxonomy" id="231223"/>
    <lineage>
        <taxon>Eukaryota</taxon>
        <taxon>Metazoa</taxon>
        <taxon>Spiralia</taxon>
        <taxon>Lophotrochozoa</taxon>
        <taxon>Mollusca</taxon>
        <taxon>Gastropoda</taxon>
        <taxon>Heterobranchia</taxon>
        <taxon>Euthyneura</taxon>
        <taxon>Panpulmonata</taxon>
        <taxon>Sacoglossa</taxon>
        <taxon>Placobranchoidea</taxon>
        <taxon>Plakobranchidae</taxon>
        <taxon>Elysia</taxon>
    </lineage>
</organism>
<reference evidence="1" key="1">
    <citation type="journal article" date="2023" name="G3 (Bethesda)">
        <title>A reference genome for the long-term kleptoplast-retaining sea slug Elysia crispata morphotype clarki.</title>
        <authorList>
            <person name="Eastman K.E."/>
            <person name="Pendleton A.L."/>
            <person name="Shaikh M.A."/>
            <person name="Suttiyut T."/>
            <person name="Ogas R."/>
            <person name="Tomko P."/>
            <person name="Gavelis G."/>
            <person name="Widhalm J.R."/>
            <person name="Wisecaver J.H."/>
        </authorList>
    </citation>
    <scope>NUCLEOTIDE SEQUENCE</scope>
    <source>
        <strain evidence="1">ECLA1</strain>
    </source>
</reference>
<name>A0AAE0YUB0_9GAST</name>
<protein>
    <submittedName>
        <fullName evidence="1">Uncharacterized protein</fullName>
    </submittedName>
</protein>
<evidence type="ECO:0000313" key="1">
    <source>
        <dbReference type="EMBL" id="KAK3757329.1"/>
    </source>
</evidence>
<dbReference type="EMBL" id="JAWDGP010005385">
    <property type="protein sequence ID" value="KAK3757329.1"/>
    <property type="molecule type" value="Genomic_DNA"/>
</dbReference>
<keyword evidence="2" id="KW-1185">Reference proteome</keyword>
<dbReference type="Proteomes" id="UP001283361">
    <property type="component" value="Unassembled WGS sequence"/>
</dbReference>
<gene>
    <name evidence="1" type="ORF">RRG08_008990</name>
</gene>